<comment type="function">
    <text evidence="9">Plays an essential role in type IV pili and type II pseudopili formation by proteolytically removing the leader sequence from substrate proteins and subsequently monomethylating the alpha-amino group of the newly exposed N-terminal phenylalanine.</text>
</comment>
<dbReference type="PANTHER" id="PTHR30487:SF0">
    <property type="entry name" value="PREPILIN LEADER PEPTIDASE_N-METHYLTRANSFERASE-RELATED"/>
    <property type="match status" value="1"/>
</dbReference>
<feature type="transmembrane region" description="Helical" evidence="10">
    <location>
        <begin position="170"/>
        <end position="193"/>
    </location>
</feature>
<feature type="transmembrane region" description="Helical" evidence="10">
    <location>
        <begin position="244"/>
        <end position="262"/>
    </location>
</feature>
<keyword evidence="9" id="KW-0808">Transferase</keyword>
<comment type="subcellular location">
    <subcellularLocation>
        <location evidence="1">Cell inner membrane</location>
        <topology evidence="1">Multi-pass membrane protein</topology>
    </subcellularLocation>
    <subcellularLocation>
        <location evidence="9">Cell membrane</location>
        <topology evidence="9">Multi-pass membrane protein</topology>
    </subcellularLocation>
</comment>
<evidence type="ECO:0000256" key="2">
    <source>
        <dbReference type="ARBA" id="ARBA00005801"/>
    </source>
</evidence>
<feature type="transmembrane region" description="Helical" evidence="10">
    <location>
        <begin position="205"/>
        <end position="238"/>
    </location>
</feature>
<dbReference type="InterPro" id="IPR000045">
    <property type="entry name" value="Prepilin_IV_endopep_pep"/>
</dbReference>
<keyword evidence="6 10" id="KW-1133">Transmembrane helix</keyword>
<evidence type="ECO:0000256" key="4">
    <source>
        <dbReference type="ARBA" id="ARBA00022519"/>
    </source>
</evidence>
<comment type="caution">
    <text evidence="13">The sequence shown here is derived from an EMBL/GenBank/DDBJ whole genome shotgun (WGS) entry which is preliminary data.</text>
</comment>
<evidence type="ECO:0000256" key="8">
    <source>
        <dbReference type="RuleBase" id="RU003793"/>
    </source>
</evidence>
<comment type="similarity">
    <text evidence="2 8">Belongs to the peptidase A24 family.</text>
</comment>
<dbReference type="Pfam" id="PF06750">
    <property type="entry name" value="A24_N_bact"/>
    <property type="match status" value="1"/>
</dbReference>
<evidence type="ECO:0000313" key="13">
    <source>
        <dbReference type="EMBL" id="MFH8132618.1"/>
    </source>
</evidence>
<dbReference type="InterPro" id="IPR010627">
    <property type="entry name" value="Prepilin_pept_A24_N"/>
</dbReference>
<evidence type="ECO:0000313" key="14">
    <source>
        <dbReference type="Proteomes" id="UP001611251"/>
    </source>
</evidence>
<keyword evidence="9" id="KW-0645">Protease</keyword>
<evidence type="ECO:0000259" key="11">
    <source>
        <dbReference type="Pfam" id="PF01478"/>
    </source>
</evidence>
<sequence>MTLTADLLSHGPDAGRILAILLMFFVGAIMGSFAGVVIERLPLTITGTQPYPMSLAFPSSHCFICLHKLAWWENIPLISWTLLQGKCRHCCHAIPVRLWLTELAVAGYFALCTFFFADTLLLFACCLLGYLLFMLTVIDIRHLLLPDCLTLGLLWSGLCFHTIINEAVTASVWGAIAGYLVFAILRQLSLWLLKKEGLGGGDCKLLAALGAWLGWQALPLLCLFAALITLLAALFFIITGNKKAVFPFGPGLSLTGMIIFLSESRIAS</sequence>
<accession>A0ABW7PQR4</accession>
<dbReference type="EMBL" id="JBGFSN010000001">
    <property type="protein sequence ID" value="MFH8132618.1"/>
    <property type="molecule type" value="Genomic_DNA"/>
</dbReference>
<evidence type="ECO:0000256" key="3">
    <source>
        <dbReference type="ARBA" id="ARBA00022475"/>
    </source>
</evidence>
<dbReference type="EC" id="3.4.23.43" evidence="9"/>
<feature type="transmembrane region" description="Helical" evidence="10">
    <location>
        <begin position="144"/>
        <end position="164"/>
    </location>
</feature>
<keyword evidence="14" id="KW-1185">Reference proteome</keyword>
<name>A0ABW7PQR4_9GAMM</name>
<evidence type="ECO:0000256" key="9">
    <source>
        <dbReference type="RuleBase" id="RU003794"/>
    </source>
</evidence>
<keyword evidence="9" id="KW-0511">Multifunctional enzyme</keyword>
<keyword evidence="9 13" id="KW-0378">Hydrolase</keyword>
<evidence type="ECO:0000256" key="1">
    <source>
        <dbReference type="ARBA" id="ARBA00004429"/>
    </source>
</evidence>
<reference evidence="13 14" key="1">
    <citation type="submission" date="2024-08" db="EMBL/GenBank/DDBJ databases">
        <title>Pantoea ronii - a newly identified human opportunistic pathogen.</title>
        <authorList>
            <person name="Keidar-Friedman D."/>
            <person name="Sorek N."/>
            <person name="Leshin-Carmel D."/>
            <person name="Tsur A."/>
            <person name="Amsalem M."/>
            <person name="Tolkach D."/>
            <person name="Brosh-Nissimov T."/>
        </authorList>
    </citation>
    <scope>NUCLEOTIDE SEQUENCE [LARGE SCALE GENOMIC DNA]</scope>
    <source>
        <strain evidence="13 14">AA23256</strain>
    </source>
</reference>
<evidence type="ECO:0000259" key="12">
    <source>
        <dbReference type="Pfam" id="PF06750"/>
    </source>
</evidence>
<keyword evidence="7 10" id="KW-0472">Membrane</keyword>
<dbReference type="PANTHER" id="PTHR30487">
    <property type="entry name" value="TYPE 4 PREPILIN-LIKE PROTEINS LEADER PEPTIDE-PROCESSING ENZYME"/>
    <property type="match status" value="1"/>
</dbReference>
<dbReference type="InterPro" id="IPR050882">
    <property type="entry name" value="Prepilin_peptidase/N-MTase"/>
</dbReference>
<dbReference type="EC" id="2.1.1.-" evidence="9"/>
<gene>
    <name evidence="13" type="ORF">ABU178_00240</name>
</gene>
<proteinExistence type="inferred from homology"/>
<dbReference type="GO" id="GO:0016787">
    <property type="term" value="F:hydrolase activity"/>
    <property type="evidence" value="ECO:0007669"/>
    <property type="project" value="UniProtKB-KW"/>
</dbReference>
<evidence type="ECO:0000256" key="10">
    <source>
        <dbReference type="SAM" id="Phobius"/>
    </source>
</evidence>
<comment type="catalytic activity">
    <reaction evidence="9">
        <text>Typically cleaves a -Gly-|-Phe- bond to release an N-terminal, basic peptide of 5-8 residues from type IV prepilin, and then N-methylates the new N-terminal amino group, the methyl donor being S-adenosyl-L-methionine.</text>
        <dbReference type="EC" id="3.4.23.43"/>
    </reaction>
</comment>
<keyword evidence="5 9" id="KW-0812">Transmembrane</keyword>
<evidence type="ECO:0000256" key="6">
    <source>
        <dbReference type="ARBA" id="ARBA00022989"/>
    </source>
</evidence>
<keyword evidence="4" id="KW-0997">Cell inner membrane</keyword>
<keyword evidence="3" id="KW-1003">Cell membrane</keyword>
<feature type="domain" description="Prepilin peptidase A24 N-terminal" evidence="12">
    <location>
        <begin position="26"/>
        <end position="114"/>
    </location>
</feature>
<feature type="transmembrane region" description="Helical" evidence="10">
    <location>
        <begin position="17"/>
        <end position="38"/>
    </location>
</feature>
<keyword evidence="9" id="KW-0489">Methyltransferase</keyword>
<feature type="domain" description="Prepilin type IV endopeptidase peptidase" evidence="11">
    <location>
        <begin position="126"/>
        <end position="233"/>
    </location>
</feature>
<dbReference type="InterPro" id="IPR014032">
    <property type="entry name" value="Peptidase_A24A_bac"/>
</dbReference>
<dbReference type="PRINTS" id="PR00864">
    <property type="entry name" value="PREPILNPTASE"/>
</dbReference>
<evidence type="ECO:0000256" key="7">
    <source>
        <dbReference type="ARBA" id="ARBA00023136"/>
    </source>
</evidence>
<dbReference type="RefSeq" id="WP_397210823.1">
    <property type="nucleotide sequence ID" value="NZ_JBGFSN010000001.1"/>
</dbReference>
<feature type="transmembrane region" description="Helical" evidence="10">
    <location>
        <begin position="105"/>
        <end position="132"/>
    </location>
</feature>
<organism evidence="13 14">
    <name type="scientific">Pantoea osteomyelitidis</name>
    <dbReference type="NCBI Taxonomy" id="3230026"/>
    <lineage>
        <taxon>Bacteria</taxon>
        <taxon>Pseudomonadati</taxon>
        <taxon>Pseudomonadota</taxon>
        <taxon>Gammaproteobacteria</taxon>
        <taxon>Enterobacterales</taxon>
        <taxon>Erwiniaceae</taxon>
        <taxon>Pantoea</taxon>
    </lineage>
</organism>
<dbReference type="Gene3D" id="1.20.120.1220">
    <property type="match status" value="1"/>
</dbReference>
<dbReference type="Proteomes" id="UP001611251">
    <property type="component" value="Unassembled WGS sequence"/>
</dbReference>
<evidence type="ECO:0000256" key="5">
    <source>
        <dbReference type="ARBA" id="ARBA00022692"/>
    </source>
</evidence>
<protein>
    <recommendedName>
        <fullName evidence="9">Prepilin leader peptidase/N-methyltransferase</fullName>
        <ecNumber evidence="9">2.1.1.-</ecNumber>
        <ecNumber evidence="9">3.4.23.43</ecNumber>
    </recommendedName>
</protein>
<dbReference type="Pfam" id="PF01478">
    <property type="entry name" value="Peptidase_A24"/>
    <property type="match status" value="1"/>
</dbReference>